<name>A0ABY7YGJ7_9XANT</name>
<dbReference type="RefSeq" id="WP_159406877.1">
    <property type="nucleotide sequence ID" value="NZ_CP033326.1"/>
</dbReference>
<proteinExistence type="predicted"/>
<reference evidence="2 3" key="1">
    <citation type="submission" date="2021-08" db="EMBL/GenBank/DDBJ databases">
        <title>Genome sequences of Xanthomonas cucurbitae isolates from 5 Midwestern US states.</title>
        <authorList>
            <person name="Hind S.R."/>
        </authorList>
    </citation>
    <scope>NUCLEOTIDE SEQUENCE [LARGE SCALE GENOMIC DNA]</scope>
    <source>
        <strain evidence="2 3">OH_261</strain>
    </source>
</reference>
<gene>
    <name evidence="2" type="ORF">K6978_07525</name>
</gene>
<protein>
    <submittedName>
        <fullName evidence="2">Uncharacterized protein</fullName>
    </submittedName>
</protein>
<sequence length="85" mass="9146">MPVPAAVPMLQALAFGLAAIMGGLTATRSVLLARLASRQQHPQRWWQTYTARAAIRHATAPMRWTIAALLLGMALPKLALMLAAT</sequence>
<evidence type="ECO:0000256" key="1">
    <source>
        <dbReference type="SAM" id="Phobius"/>
    </source>
</evidence>
<feature type="transmembrane region" description="Helical" evidence="1">
    <location>
        <begin position="62"/>
        <end position="84"/>
    </location>
</feature>
<evidence type="ECO:0000313" key="3">
    <source>
        <dbReference type="Proteomes" id="UP001214201"/>
    </source>
</evidence>
<accession>A0ABY7YGJ7</accession>
<dbReference type="Proteomes" id="UP001214201">
    <property type="component" value="Chromosome"/>
</dbReference>
<keyword evidence="1" id="KW-0812">Transmembrane</keyword>
<evidence type="ECO:0000313" key="2">
    <source>
        <dbReference type="EMBL" id="WDM72961.1"/>
    </source>
</evidence>
<keyword evidence="1" id="KW-1133">Transmembrane helix</keyword>
<organism evidence="2 3">
    <name type="scientific">Xanthomonas cucurbitae</name>
    <dbReference type="NCBI Taxonomy" id="56453"/>
    <lineage>
        <taxon>Bacteria</taxon>
        <taxon>Pseudomonadati</taxon>
        <taxon>Pseudomonadota</taxon>
        <taxon>Gammaproteobacteria</taxon>
        <taxon>Lysobacterales</taxon>
        <taxon>Lysobacteraceae</taxon>
        <taxon>Xanthomonas</taxon>
    </lineage>
</organism>
<keyword evidence="1" id="KW-0472">Membrane</keyword>
<keyword evidence="3" id="KW-1185">Reference proteome</keyword>
<dbReference type="EMBL" id="CP082214">
    <property type="protein sequence ID" value="WDM72961.1"/>
    <property type="molecule type" value="Genomic_DNA"/>
</dbReference>